<dbReference type="Gene3D" id="3.40.630.30">
    <property type="match status" value="1"/>
</dbReference>
<dbReference type="EMBL" id="NIXP01000132">
    <property type="protein sequence ID" value="OWR28246.1"/>
    <property type="molecule type" value="Genomic_DNA"/>
</dbReference>
<reference evidence="1 2" key="1">
    <citation type="submission" date="2017-06" db="EMBL/GenBank/DDBJ databases">
        <authorList>
            <person name="Kim H.J."/>
            <person name="Triplett B.A."/>
        </authorList>
    </citation>
    <scope>NUCLEOTIDE SEQUENCE [LARGE SCALE GENOMIC DNA]</scope>
    <source>
        <strain evidence="1 2">S18795</strain>
    </source>
</reference>
<proteinExistence type="predicted"/>
<comment type="caution">
    <text evidence="1">The sequence shown here is derived from an EMBL/GenBank/DDBJ whole genome shotgun (WGS) entry which is preliminary data.</text>
</comment>
<dbReference type="Proteomes" id="UP000197904">
    <property type="component" value="Unassembled WGS sequence"/>
</dbReference>
<name>A0A246KU68_9GAMM</name>
<organism evidence="1 2">
    <name type="scientific">Stenotrophomonas pavanii</name>
    <dbReference type="NCBI Taxonomy" id="487698"/>
    <lineage>
        <taxon>Bacteria</taxon>
        <taxon>Pseudomonadati</taxon>
        <taxon>Pseudomonadota</taxon>
        <taxon>Gammaproteobacteria</taxon>
        <taxon>Lysobacterales</taxon>
        <taxon>Lysobacteraceae</taxon>
        <taxon>Stenotrophomonas</taxon>
    </lineage>
</organism>
<evidence type="ECO:0000313" key="1">
    <source>
        <dbReference type="EMBL" id="OWR28246.1"/>
    </source>
</evidence>
<keyword evidence="1" id="KW-0808">Transferase</keyword>
<dbReference type="SUPFAM" id="SSF55729">
    <property type="entry name" value="Acyl-CoA N-acyltransferases (Nat)"/>
    <property type="match status" value="1"/>
</dbReference>
<dbReference type="InterPro" id="IPR016181">
    <property type="entry name" value="Acyl_CoA_acyltransferase"/>
</dbReference>
<dbReference type="GO" id="GO:0016740">
    <property type="term" value="F:transferase activity"/>
    <property type="evidence" value="ECO:0007669"/>
    <property type="project" value="UniProtKB-KW"/>
</dbReference>
<sequence length="207" mass="23555">MACQARCFHGGRMTHSAPFLPLDPLRPVLRRHLLHLQAAPVTLRSFQRTDLPRWRVFDDRRQRVQRHAPGVDEEARFLASVYRSRLQQDNDLLVLGVFDDAEGALLDQLHVRLHSLHSRCAELHSLQHGQAHPQAALRALCPFLFDDVGLHRLFVLLPPGCTSQFAQALQAQGFSCEGILRDHHLDAAGWHDRQLLALTATTWRNGR</sequence>
<accession>A0A246KU68</accession>
<protein>
    <submittedName>
        <fullName evidence="1">GNAT family N-acetyltransferase</fullName>
    </submittedName>
</protein>
<evidence type="ECO:0000313" key="2">
    <source>
        <dbReference type="Proteomes" id="UP000197904"/>
    </source>
</evidence>
<dbReference type="AlphaFoldDB" id="A0A246KU68"/>
<gene>
    <name evidence="1" type="ORF">CEE55_19475</name>
</gene>